<dbReference type="Proteomes" id="UP001239111">
    <property type="component" value="Chromosome 3"/>
</dbReference>
<evidence type="ECO:0000313" key="1">
    <source>
        <dbReference type="EMBL" id="KAJ8669843.1"/>
    </source>
</evidence>
<protein>
    <submittedName>
        <fullName evidence="1">Uncharacterized protein</fullName>
    </submittedName>
</protein>
<sequence>MIFIFMASFLVHSASTFRGPHHPKSSISHHHHVPKLETKLTQDQELLHDVSHLKEDLGSIGADLDISNMSAEELEFHYFNLHDFNNDTKLDGLELLHALQHAIHEHEEEMSAENALYSGDGTDDHFSSIVEIIDRVLLEDDIDGDGFLSYSEFVSNRRKSESKDLWSNQNNKGIGNVHEEN</sequence>
<gene>
    <name evidence="1" type="ORF">QAD02_001102</name>
</gene>
<proteinExistence type="predicted"/>
<comment type="caution">
    <text evidence="1">The sequence shown here is derived from an EMBL/GenBank/DDBJ whole genome shotgun (WGS) entry which is preliminary data.</text>
</comment>
<keyword evidence="2" id="KW-1185">Reference proteome</keyword>
<reference evidence="1" key="1">
    <citation type="submission" date="2023-04" db="EMBL/GenBank/DDBJ databases">
        <title>A chromosome-level genome assembly of the parasitoid wasp Eretmocerus hayati.</title>
        <authorList>
            <person name="Zhong Y."/>
            <person name="Liu S."/>
            <person name="Liu Y."/>
        </authorList>
    </citation>
    <scope>NUCLEOTIDE SEQUENCE</scope>
    <source>
        <strain evidence="1">ZJU_SS_LIU_2023</strain>
    </source>
</reference>
<accession>A0ACC2NGD9</accession>
<name>A0ACC2NGD9_9HYME</name>
<evidence type="ECO:0000313" key="2">
    <source>
        <dbReference type="Proteomes" id="UP001239111"/>
    </source>
</evidence>
<organism evidence="1 2">
    <name type="scientific">Eretmocerus hayati</name>
    <dbReference type="NCBI Taxonomy" id="131215"/>
    <lineage>
        <taxon>Eukaryota</taxon>
        <taxon>Metazoa</taxon>
        <taxon>Ecdysozoa</taxon>
        <taxon>Arthropoda</taxon>
        <taxon>Hexapoda</taxon>
        <taxon>Insecta</taxon>
        <taxon>Pterygota</taxon>
        <taxon>Neoptera</taxon>
        <taxon>Endopterygota</taxon>
        <taxon>Hymenoptera</taxon>
        <taxon>Apocrita</taxon>
        <taxon>Proctotrupomorpha</taxon>
        <taxon>Chalcidoidea</taxon>
        <taxon>Aphelinidae</taxon>
        <taxon>Aphelininae</taxon>
        <taxon>Eretmocerus</taxon>
    </lineage>
</organism>
<dbReference type="EMBL" id="CM056743">
    <property type="protein sequence ID" value="KAJ8669843.1"/>
    <property type="molecule type" value="Genomic_DNA"/>
</dbReference>